<accession>A0ABV8YZA3</accession>
<reference evidence="2" key="1">
    <citation type="journal article" date="2019" name="Int. J. Syst. Evol. Microbiol.">
        <title>The Global Catalogue of Microorganisms (GCM) 10K type strain sequencing project: providing services to taxonomists for standard genome sequencing and annotation.</title>
        <authorList>
            <consortium name="The Broad Institute Genomics Platform"/>
            <consortium name="The Broad Institute Genome Sequencing Center for Infectious Disease"/>
            <person name="Wu L."/>
            <person name="Ma J."/>
        </authorList>
    </citation>
    <scope>NUCLEOTIDE SEQUENCE [LARGE SCALE GENOMIC DNA]</scope>
    <source>
        <strain evidence="2">DT43</strain>
    </source>
</reference>
<organism evidence="1 2">
    <name type="scientific">Streptomyces xiangluensis</name>
    <dbReference type="NCBI Taxonomy" id="2665720"/>
    <lineage>
        <taxon>Bacteria</taxon>
        <taxon>Bacillati</taxon>
        <taxon>Actinomycetota</taxon>
        <taxon>Actinomycetes</taxon>
        <taxon>Kitasatosporales</taxon>
        <taxon>Streptomycetaceae</taxon>
        <taxon>Streptomyces</taxon>
    </lineage>
</organism>
<proteinExistence type="predicted"/>
<evidence type="ECO:0000313" key="1">
    <source>
        <dbReference type="EMBL" id="MFC4469263.1"/>
    </source>
</evidence>
<keyword evidence="2" id="KW-1185">Reference proteome</keyword>
<gene>
    <name evidence="1" type="ORF">ACFPH6_32920</name>
</gene>
<dbReference type="Proteomes" id="UP001596012">
    <property type="component" value="Unassembled WGS sequence"/>
</dbReference>
<dbReference type="EMBL" id="JBHSFG010000059">
    <property type="protein sequence ID" value="MFC4469263.1"/>
    <property type="molecule type" value="Genomic_DNA"/>
</dbReference>
<evidence type="ECO:0000313" key="2">
    <source>
        <dbReference type="Proteomes" id="UP001596012"/>
    </source>
</evidence>
<dbReference type="RefSeq" id="WP_386347944.1">
    <property type="nucleotide sequence ID" value="NZ_JBHSFG010000059.1"/>
</dbReference>
<sequence>MPDVLLTNGAGTHLYGKVDVVAGSINKFVSQTRKLDLLEGVRVDRREVLSQPFVCEGQWAEAWQQALAPETPRPRQRVVIVVAPRSFGATTFALRLLAEHTDSTTTLVKLDGDWNTPSQGRLPLEEEHAYQLDLKDPETDRPSADFLNALSTFANHLEDARSYLVLTVAQELWDDRLTTRKGVQVVYLSEPPDAQRMVETRLNAAGHAPLVAELRSFQNARASLRGLHAMAAVRAANTIVMTWQEHRRLQDARTSAALHRSAPADADLSLENRITAALSDWRDHLDRLFGEVATTHDDAKGSLTLEDRCLLLALAVRQSAPLPTVASTARALHQALVPKDAGTKSSLSPAQSSFAGRGLRRRIQDVGAAVGSQDTVLFDRPVYGRAILEYVWDNYEDMREAMLAWLVQSAAGDSAADFSVAALSTLVLRHGTTAHLNTLGAIARESHPDLLSAVLDGAVHDEHVGRLAWDVLYRWAEQKHYAPTVISTCRRVLHDEAANASTAKRAMVRLRRIAHTTSEPDLRRDVLKAFEELASRPTGTARLVAEVRDWQESQASPKSGSLAFLALMPVQDDGLPWLMSDRAPDIDVQRALQDLLSSPDTTAEAIPYLTGWIRMCAPDPASYGRLRDQLLPALRGHNMFHAGMKLMKALADVTTPQGVNAGEDFYQHLVDHRLQPVFSLTKDPA</sequence>
<protein>
    <submittedName>
        <fullName evidence="1">Uncharacterized protein</fullName>
    </submittedName>
</protein>
<comment type="caution">
    <text evidence="1">The sequence shown here is derived from an EMBL/GenBank/DDBJ whole genome shotgun (WGS) entry which is preliminary data.</text>
</comment>
<name>A0ABV8YZA3_9ACTN</name>